<dbReference type="GO" id="GO:0051539">
    <property type="term" value="F:4 iron, 4 sulfur cluster binding"/>
    <property type="evidence" value="ECO:0007669"/>
    <property type="project" value="UniProtKB-KW"/>
</dbReference>
<evidence type="ECO:0000256" key="4">
    <source>
        <dbReference type="ARBA" id="ARBA00023014"/>
    </source>
</evidence>
<keyword evidence="4" id="KW-0411">Iron-sulfur</keyword>
<evidence type="ECO:0000313" key="6">
    <source>
        <dbReference type="EMBL" id="GLQ85763.1"/>
    </source>
</evidence>
<organism evidence="6 7">
    <name type="scientific">Gluconobacter sphaericus NBRC 12467</name>
    <dbReference type="NCBI Taxonomy" id="1307951"/>
    <lineage>
        <taxon>Bacteria</taxon>
        <taxon>Pseudomonadati</taxon>
        <taxon>Pseudomonadota</taxon>
        <taxon>Alphaproteobacteria</taxon>
        <taxon>Acetobacterales</taxon>
        <taxon>Acetobacteraceae</taxon>
        <taxon>Gluconobacter</taxon>
    </lineage>
</organism>
<dbReference type="Gene3D" id="3.30.70.20">
    <property type="match status" value="2"/>
</dbReference>
<keyword evidence="3" id="KW-0408">Iron</keyword>
<dbReference type="Proteomes" id="UP001156708">
    <property type="component" value="Unassembled WGS sequence"/>
</dbReference>
<protein>
    <recommendedName>
        <fullName evidence="5">4Fe-4S ferredoxin-type domain-containing protein</fullName>
    </recommendedName>
</protein>
<dbReference type="InterPro" id="IPR050572">
    <property type="entry name" value="Fe-S_Ferredoxin"/>
</dbReference>
<evidence type="ECO:0000256" key="3">
    <source>
        <dbReference type="ARBA" id="ARBA00023004"/>
    </source>
</evidence>
<dbReference type="EMBL" id="BSNZ01000026">
    <property type="protein sequence ID" value="GLQ85763.1"/>
    <property type="molecule type" value="Genomic_DNA"/>
</dbReference>
<feature type="domain" description="4Fe-4S ferredoxin-type" evidence="5">
    <location>
        <begin position="75"/>
        <end position="104"/>
    </location>
</feature>
<feature type="domain" description="4Fe-4S ferredoxin-type" evidence="5">
    <location>
        <begin position="23"/>
        <end position="52"/>
    </location>
</feature>
<dbReference type="GO" id="GO:0046872">
    <property type="term" value="F:metal ion binding"/>
    <property type="evidence" value="ECO:0007669"/>
    <property type="project" value="UniProtKB-KW"/>
</dbReference>
<gene>
    <name evidence="6" type="ORF">GCM10007872_26730</name>
</gene>
<dbReference type="InterPro" id="IPR017896">
    <property type="entry name" value="4Fe4S_Fe-S-bd"/>
</dbReference>
<evidence type="ECO:0000313" key="7">
    <source>
        <dbReference type="Proteomes" id="UP001156708"/>
    </source>
</evidence>
<keyword evidence="7" id="KW-1185">Reference proteome</keyword>
<name>A0AA37WC32_9PROT</name>
<dbReference type="SUPFAM" id="SSF54862">
    <property type="entry name" value="4Fe-4S ferredoxins"/>
    <property type="match status" value="1"/>
</dbReference>
<dbReference type="PROSITE" id="PS51379">
    <property type="entry name" value="4FE4S_FER_2"/>
    <property type="match status" value="2"/>
</dbReference>
<comment type="caution">
    <text evidence="6">The sequence shown here is derived from an EMBL/GenBank/DDBJ whole genome shotgun (WGS) entry which is preliminary data.</text>
</comment>
<reference evidence="7" key="1">
    <citation type="journal article" date="2019" name="Int. J. Syst. Evol. Microbiol.">
        <title>The Global Catalogue of Microorganisms (GCM) 10K type strain sequencing project: providing services to taxonomists for standard genome sequencing and annotation.</title>
        <authorList>
            <consortium name="The Broad Institute Genomics Platform"/>
            <consortium name="The Broad Institute Genome Sequencing Center for Infectious Disease"/>
            <person name="Wu L."/>
            <person name="Ma J."/>
        </authorList>
    </citation>
    <scope>NUCLEOTIDE SEQUENCE [LARGE SCALE GENOMIC DNA]</scope>
    <source>
        <strain evidence="7">NBRC 12467</strain>
    </source>
</reference>
<keyword evidence="2" id="KW-0479">Metal-binding</keyword>
<evidence type="ECO:0000256" key="2">
    <source>
        <dbReference type="ARBA" id="ARBA00022723"/>
    </source>
</evidence>
<accession>A0AA37WC32</accession>
<proteinExistence type="predicted"/>
<evidence type="ECO:0000256" key="1">
    <source>
        <dbReference type="ARBA" id="ARBA00022485"/>
    </source>
</evidence>
<dbReference type="InterPro" id="IPR017900">
    <property type="entry name" value="4Fe4S_Fe_S_CS"/>
</dbReference>
<sequence length="104" mass="11313">MSGSGNKAMTTPKCLKDGQTGRVMPVVDFNRCEGKDACVAVCPYDVFEVRKIDPSDYRDLSLVGKIKSYVHGGMVAYTPHADQCRACGLCVKACPERAIKLVKI</sequence>
<dbReference type="PROSITE" id="PS00198">
    <property type="entry name" value="4FE4S_FER_1"/>
    <property type="match status" value="1"/>
</dbReference>
<dbReference type="PANTHER" id="PTHR43687:SF1">
    <property type="entry name" value="FERREDOXIN III"/>
    <property type="match status" value="1"/>
</dbReference>
<dbReference type="Pfam" id="PF13187">
    <property type="entry name" value="Fer4_9"/>
    <property type="match status" value="1"/>
</dbReference>
<dbReference type="PANTHER" id="PTHR43687">
    <property type="entry name" value="ADENYLYLSULFATE REDUCTASE, BETA SUBUNIT"/>
    <property type="match status" value="1"/>
</dbReference>
<evidence type="ECO:0000259" key="5">
    <source>
        <dbReference type="PROSITE" id="PS51379"/>
    </source>
</evidence>
<keyword evidence="1" id="KW-0004">4Fe-4S</keyword>
<dbReference type="AlphaFoldDB" id="A0AA37WC32"/>